<evidence type="ECO:0000256" key="7">
    <source>
        <dbReference type="SAM" id="Phobius"/>
    </source>
</evidence>
<evidence type="ECO:0000256" key="2">
    <source>
        <dbReference type="ARBA" id="ARBA00006679"/>
    </source>
</evidence>
<evidence type="ECO:0000256" key="6">
    <source>
        <dbReference type="ARBA" id="ARBA00023136"/>
    </source>
</evidence>
<evidence type="ECO:0000313" key="8">
    <source>
        <dbReference type="EMBL" id="SFO15215.1"/>
    </source>
</evidence>
<keyword evidence="6 7" id="KW-0472">Membrane</keyword>
<name>A0A1I5EUL6_9BACT</name>
<comment type="subcellular location">
    <subcellularLocation>
        <location evidence="1">Cell membrane</location>
        <topology evidence="1">Multi-pass membrane protein</topology>
    </subcellularLocation>
</comment>
<accession>A0A1I5EUL6</accession>
<dbReference type="EMBL" id="FOVW01000004">
    <property type="protein sequence ID" value="SFO15215.1"/>
    <property type="molecule type" value="Genomic_DNA"/>
</dbReference>
<dbReference type="InterPro" id="IPR032808">
    <property type="entry name" value="DoxX"/>
</dbReference>
<dbReference type="RefSeq" id="WP_091652288.1">
    <property type="nucleotide sequence ID" value="NZ_FOVW01000004.1"/>
</dbReference>
<evidence type="ECO:0000313" key="9">
    <source>
        <dbReference type="Proteomes" id="UP000199564"/>
    </source>
</evidence>
<evidence type="ECO:0000256" key="4">
    <source>
        <dbReference type="ARBA" id="ARBA00022692"/>
    </source>
</evidence>
<dbReference type="AlphaFoldDB" id="A0A1I5EUL6"/>
<reference evidence="9" key="1">
    <citation type="submission" date="2016-10" db="EMBL/GenBank/DDBJ databases">
        <authorList>
            <person name="Varghese N."/>
            <person name="Submissions S."/>
        </authorList>
    </citation>
    <scope>NUCLEOTIDE SEQUENCE [LARGE SCALE GENOMIC DNA]</scope>
    <source>
        <strain evidence="9">DSM 15282</strain>
    </source>
</reference>
<gene>
    <name evidence="8" type="ORF">SAMN04488519_10480</name>
</gene>
<comment type="similarity">
    <text evidence="2">Belongs to the DoxX family.</text>
</comment>
<feature type="transmembrane region" description="Helical" evidence="7">
    <location>
        <begin position="73"/>
        <end position="89"/>
    </location>
</feature>
<dbReference type="PANTHER" id="PTHR33452:SF1">
    <property type="entry name" value="INNER MEMBRANE PROTEIN YPHA-RELATED"/>
    <property type="match status" value="1"/>
</dbReference>
<keyword evidence="3" id="KW-1003">Cell membrane</keyword>
<evidence type="ECO:0000256" key="3">
    <source>
        <dbReference type="ARBA" id="ARBA00022475"/>
    </source>
</evidence>
<keyword evidence="5 7" id="KW-1133">Transmembrane helix</keyword>
<dbReference type="InterPro" id="IPR051907">
    <property type="entry name" value="DoxX-like_oxidoreductase"/>
</dbReference>
<proteinExistence type="inferred from homology"/>
<protein>
    <submittedName>
        <fullName evidence="8">Putative oxidoreductase</fullName>
    </submittedName>
</protein>
<feature type="transmembrane region" description="Helical" evidence="7">
    <location>
        <begin position="46"/>
        <end position="66"/>
    </location>
</feature>
<feature type="transmembrane region" description="Helical" evidence="7">
    <location>
        <begin position="7"/>
        <end position="26"/>
    </location>
</feature>
<keyword evidence="4 7" id="KW-0812">Transmembrane</keyword>
<organism evidence="8 9">
    <name type="scientific">Algoriphagus ornithinivorans</name>
    <dbReference type="NCBI Taxonomy" id="226506"/>
    <lineage>
        <taxon>Bacteria</taxon>
        <taxon>Pseudomonadati</taxon>
        <taxon>Bacteroidota</taxon>
        <taxon>Cytophagia</taxon>
        <taxon>Cytophagales</taxon>
        <taxon>Cyclobacteriaceae</taxon>
        <taxon>Algoriphagus</taxon>
    </lineage>
</organism>
<dbReference type="GO" id="GO:0005886">
    <property type="term" value="C:plasma membrane"/>
    <property type="evidence" value="ECO:0007669"/>
    <property type="project" value="UniProtKB-SubCell"/>
</dbReference>
<dbReference type="PANTHER" id="PTHR33452">
    <property type="entry name" value="OXIDOREDUCTASE CATD-RELATED"/>
    <property type="match status" value="1"/>
</dbReference>
<dbReference type="Pfam" id="PF07681">
    <property type="entry name" value="DoxX"/>
    <property type="match status" value="1"/>
</dbReference>
<keyword evidence="9" id="KW-1185">Reference proteome</keyword>
<evidence type="ECO:0000256" key="5">
    <source>
        <dbReference type="ARBA" id="ARBA00022989"/>
    </source>
</evidence>
<sequence length="128" mass="13904">MKGIENHLVLLIIRLGAGGMMLTHGIPKIGRIMADEVKFADPFGLGPTVSLALAIFAEVICSALIILGIKVRLASIPLMITMLTAAFYAHWDDPFGRKELPLLYCLVFLGLLAFGGGKYSLDTIFKKK</sequence>
<feature type="transmembrane region" description="Helical" evidence="7">
    <location>
        <begin position="101"/>
        <end position="121"/>
    </location>
</feature>
<dbReference type="Proteomes" id="UP000199564">
    <property type="component" value="Unassembled WGS sequence"/>
</dbReference>
<evidence type="ECO:0000256" key="1">
    <source>
        <dbReference type="ARBA" id="ARBA00004651"/>
    </source>
</evidence>